<organism evidence="2">
    <name type="scientific">Alectorobius mimon</name>
    <dbReference type="NCBI Taxonomy" id="360319"/>
    <lineage>
        <taxon>Eukaryota</taxon>
        <taxon>Metazoa</taxon>
        <taxon>Ecdysozoa</taxon>
        <taxon>Arthropoda</taxon>
        <taxon>Chelicerata</taxon>
        <taxon>Arachnida</taxon>
        <taxon>Acari</taxon>
        <taxon>Parasitiformes</taxon>
        <taxon>Ixodida</taxon>
        <taxon>Ixodoidea</taxon>
        <taxon>Argasidae</taxon>
        <taxon>Ornithodorinae</taxon>
        <taxon>Alectorobius</taxon>
    </lineage>
</organism>
<keyword evidence="1" id="KW-0472">Membrane</keyword>
<sequence length="206" mass="23295">SQIQFFTVAKMDTFIAGSTKSRFGALIGIPPNFSYTSPNQVETHLMAIANTDDPKWSSKAGQQLRESLILSERAQKFALARQLYWANTYYVEAQSLTLSLAILNAYIISHVLNTKFDLYRRVPRKIRVALYGVVAAFCGTVFLFVKDASTQYWERAADESAARMGHDYLLGGIEYYEKMLRRNKSLRELMGDAGAKMYTSKGNEQT</sequence>
<protein>
    <submittedName>
        <fullName evidence="2">Transmembrane protein 177 like</fullName>
    </submittedName>
</protein>
<dbReference type="AlphaFoldDB" id="A0A147B6P4"/>
<keyword evidence="1 2" id="KW-0812">Transmembrane</keyword>
<evidence type="ECO:0000313" key="2">
    <source>
        <dbReference type="EMBL" id="JAR86453.1"/>
    </source>
</evidence>
<proteinExistence type="predicted"/>
<feature type="non-terminal residue" evidence="2">
    <location>
        <position position="1"/>
    </location>
</feature>
<feature type="transmembrane region" description="Helical" evidence="1">
    <location>
        <begin position="128"/>
        <end position="145"/>
    </location>
</feature>
<dbReference type="EMBL" id="GEIB01001999">
    <property type="protein sequence ID" value="JAR86453.1"/>
    <property type="molecule type" value="Transcribed_RNA"/>
</dbReference>
<feature type="non-terminal residue" evidence="2">
    <location>
        <position position="206"/>
    </location>
</feature>
<feature type="transmembrane region" description="Helical" evidence="1">
    <location>
        <begin position="89"/>
        <end position="108"/>
    </location>
</feature>
<evidence type="ECO:0000256" key="1">
    <source>
        <dbReference type="SAM" id="Phobius"/>
    </source>
</evidence>
<name>A0A147B6P4_9ACAR</name>
<dbReference type="GO" id="GO:0016020">
    <property type="term" value="C:membrane"/>
    <property type="evidence" value="ECO:0007669"/>
    <property type="project" value="TreeGrafter"/>
</dbReference>
<accession>A0A147B6P4</accession>
<dbReference type="PANTHER" id="PTHR21824">
    <property type="entry name" value="TRANSMEMBRANE PROTEIN 177"/>
    <property type="match status" value="1"/>
</dbReference>
<dbReference type="InterPro" id="IPR026620">
    <property type="entry name" value="TMEM177"/>
</dbReference>
<dbReference type="PANTHER" id="PTHR21824:SF4">
    <property type="entry name" value="TRANSMEMBRANE PROTEIN 177"/>
    <property type="match status" value="1"/>
</dbReference>
<reference evidence="2" key="1">
    <citation type="submission" date="2016-03" db="EMBL/GenBank/DDBJ databases">
        <title>Gut transcriptome analysis on engorged females of Ornithodoros mimon (Acari: Argasidae) and phylogenetic inferences of soft ticks.</title>
        <authorList>
            <person name="Landulfo G.A."/>
            <person name="Giovanni D."/>
            <person name="Carvalho E."/>
            <person name="Junqueira-de-Azevedo I."/>
            <person name="Patane J."/>
            <person name="Mendoca R."/>
            <person name="Barros-Battesti D."/>
        </authorList>
    </citation>
    <scope>NUCLEOTIDE SEQUENCE</scope>
    <source>
        <strain evidence="2">Females</strain>
        <tissue evidence="2">Gut</tissue>
    </source>
</reference>
<keyword evidence="1" id="KW-1133">Transmembrane helix</keyword>